<dbReference type="Proteomes" id="UP001500630">
    <property type="component" value="Unassembled WGS sequence"/>
</dbReference>
<dbReference type="RefSeq" id="WP_345570519.1">
    <property type="nucleotide sequence ID" value="NZ_BAABDQ010000023.1"/>
</dbReference>
<sequence>MIESTELSDDAVRGAANPWLAEALERLAANPWLAEALERLAANTATIDVLFPVARRTCGDGPVPGLPGWSADQAARVRLLLALPRRGEALASEVHDLYRHGDPAERIAVLRGLWPLAVRRGLGAGGLPIVRDALRSNDSRLIQAALGPYAAEHLADDDYRQAVLKCVFVGIPLAAVAGLERRSDAELSRMLLDYARERQAAGREVPPDIWAVAESGRDASYLDLQR</sequence>
<dbReference type="NCBIfam" id="NF035938">
    <property type="entry name" value="EboA_domain"/>
    <property type="match status" value="1"/>
</dbReference>
<dbReference type="InterPro" id="IPR047715">
    <property type="entry name" value="EboA_dom"/>
</dbReference>
<proteinExistence type="predicted"/>
<name>A0ABP6YT35_9ACTN</name>
<dbReference type="EMBL" id="BAABDQ010000023">
    <property type="protein sequence ID" value="GAA3587141.1"/>
    <property type="molecule type" value="Genomic_DNA"/>
</dbReference>
<protein>
    <submittedName>
        <fullName evidence="1">EboA domain-containing protein</fullName>
    </submittedName>
</protein>
<comment type="caution">
    <text evidence="1">The sequence shown here is derived from an EMBL/GenBank/DDBJ whole genome shotgun (WGS) entry which is preliminary data.</text>
</comment>
<evidence type="ECO:0000313" key="1">
    <source>
        <dbReference type="EMBL" id="GAA3587141.1"/>
    </source>
</evidence>
<gene>
    <name evidence="1" type="ORF">GCM10022419_081690</name>
</gene>
<keyword evidence="2" id="KW-1185">Reference proteome</keyword>
<reference evidence="2" key="1">
    <citation type="journal article" date="2019" name="Int. J. Syst. Evol. Microbiol.">
        <title>The Global Catalogue of Microorganisms (GCM) 10K type strain sequencing project: providing services to taxonomists for standard genome sequencing and annotation.</title>
        <authorList>
            <consortium name="The Broad Institute Genomics Platform"/>
            <consortium name="The Broad Institute Genome Sequencing Center for Infectious Disease"/>
            <person name="Wu L."/>
            <person name="Ma J."/>
        </authorList>
    </citation>
    <scope>NUCLEOTIDE SEQUENCE [LARGE SCALE GENOMIC DNA]</scope>
    <source>
        <strain evidence="2">JCM 17326</strain>
    </source>
</reference>
<organism evidence="1 2">
    <name type="scientific">Nonomuraea rosea</name>
    <dbReference type="NCBI Taxonomy" id="638574"/>
    <lineage>
        <taxon>Bacteria</taxon>
        <taxon>Bacillati</taxon>
        <taxon>Actinomycetota</taxon>
        <taxon>Actinomycetes</taxon>
        <taxon>Streptosporangiales</taxon>
        <taxon>Streptosporangiaceae</taxon>
        <taxon>Nonomuraea</taxon>
    </lineage>
</organism>
<evidence type="ECO:0000313" key="2">
    <source>
        <dbReference type="Proteomes" id="UP001500630"/>
    </source>
</evidence>
<accession>A0ABP6YT35</accession>